<organism evidence="1 2">
    <name type="scientific">Streptomyces citrinus</name>
    <dbReference type="NCBI Taxonomy" id="3118173"/>
    <lineage>
        <taxon>Bacteria</taxon>
        <taxon>Bacillati</taxon>
        <taxon>Actinomycetota</taxon>
        <taxon>Actinomycetes</taxon>
        <taxon>Kitasatosporales</taxon>
        <taxon>Streptomycetaceae</taxon>
        <taxon>Streptomyces</taxon>
    </lineage>
</organism>
<protein>
    <submittedName>
        <fullName evidence="1">Uncharacterized protein</fullName>
    </submittedName>
</protein>
<dbReference type="Proteomes" id="UP001432251">
    <property type="component" value="Chromosome"/>
</dbReference>
<evidence type="ECO:0000313" key="2">
    <source>
        <dbReference type="Proteomes" id="UP001432251"/>
    </source>
</evidence>
<reference evidence="1" key="1">
    <citation type="journal article" date="2025" name="Int. J. Syst. Evol. Microbiol.">
        <title>Streptomyces citrinus sp. nov., with yellow diffusible pigment.</title>
        <authorList>
            <person name="He Y."/>
            <person name="Yang E."/>
            <person name="Xu J."/>
            <person name="Sun Y."/>
            <person name="Sun L."/>
        </authorList>
    </citation>
    <scope>NUCLEOTIDE SEQUENCE</scope>
    <source>
        <strain evidence="1">Q6</strain>
    </source>
</reference>
<name>A0ACD5APZ0_9ACTN</name>
<gene>
    <name evidence="1" type="ORF">V2W30_36725</name>
</gene>
<keyword evidence="2" id="KW-1185">Reference proteome</keyword>
<sequence length="163" mass="16147">MRLGAVPHGGVEQGPYEAGRVVPGAALVHDDLGGTAGGRVDGGREIAEHGGRGDAAGVSPAAGAFGALAQRPSVRLVLGPLDVRQRMPPARPAQFTGEPDVLVGALPVQPVVGVRGLEVGHVGGEGGAGGTGGRSRLFHDDDLGARAGEVVADAGAEYARADD</sequence>
<accession>A0ACD5APZ0</accession>
<dbReference type="EMBL" id="CP146022">
    <property type="protein sequence ID" value="WWQ69278.1"/>
    <property type="molecule type" value="Genomic_DNA"/>
</dbReference>
<proteinExistence type="predicted"/>
<evidence type="ECO:0000313" key="1">
    <source>
        <dbReference type="EMBL" id="WWQ69278.1"/>
    </source>
</evidence>